<keyword evidence="5" id="KW-1185">Reference proteome</keyword>
<dbReference type="Proteomes" id="UP000249363">
    <property type="component" value="Unassembled WGS sequence"/>
</dbReference>
<dbReference type="STRING" id="1196081.A0A364L844"/>
<evidence type="ECO:0000313" key="4">
    <source>
        <dbReference type="EMBL" id="RAO71988.1"/>
    </source>
</evidence>
<evidence type="ECO:0000259" key="3">
    <source>
        <dbReference type="Pfam" id="PF03171"/>
    </source>
</evidence>
<evidence type="ECO:0000256" key="2">
    <source>
        <dbReference type="SAM" id="MobiDB-lite"/>
    </source>
</evidence>
<dbReference type="PANTHER" id="PTHR47990">
    <property type="entry name" value="2-OXOGLUTARATE (2OG) AND FE(II)-DEPENDENT OXYGENASE SUPERFAMILY PROTEIN-RELATED"/>
    <property type="match status" value="1"/>
</dbReference>
<organism evidence="4 5">
    <name type="scientific">Talaromyces amestolkiae</name>
    <dbReference type="NCBI Taxonomy" id="1196081"/>
    <lineage>
        <taxon>Eukaryota</taxon>
        <taxon>Fungi</taxon>
        <taxon>Dikarya</taxon>
        <taxon>Ascomycota</taxon>
        <taxon>Pezizomycotina</taxon>
        <taxon>Eurotiomycetes</taxon>
        <taxon>Eurotiomycetidae</taxon>
        <taxon>Eurotiales</taxon>
        <taxon>Trichocomaceae</taxon>
        <taxon>Talaromyces</taxon>
        <taxon>Talaromyces sect. Talaromyces</taxon>
    </lineage>
</organism>
<feature type="compositionally biased region" description="Low complexity" evidence="2">
    <location>
        <begin position="8"/>
        <end position="18"/>
    </location>
</feature>
<dbReference type="InterPro" id="IPR027443">
    <property type="entry name" value="IPNS-like_sf"/>
</dbReference>
<evidence type="ECO:0000313" key="5">
    <source>
        <dbReference type="Proteomes" id="UP000249363"/>
    </source>
</evidence>
<evidence type="ECO:0000256" key="1">
    <source>
        <dbReference type="ARBA" id="ARBA00008056"/>
    </source>
</evidence>
<dbReference type="InterPro" id="IPR044861">
    <property type="entry name" value="IPNS-like_FE2OG_OXY"/>
</dbReference>
<proteinExistence type="inferred from homology"/>
<dbReference type="Gene3D" id="2.60.120.330">
    <property type="entry name" value="B-lactam Antibiotic, Isopenicillin N Synthase, Chain"/>
    <property type="match status" value="1"/>
</dbReference>
<dbReference type="GeneID" id="63797215"/>
<dbReference type="Pfam" id="PF03171">
    <property type="entry name" value="2OG-FeII_Oxy"/>
    <property type="match status" value="1"/>
</dbReference>
<comment type="caution">
    <text evidence="4">The sequence shown here is derived from an EMBL/GenBank/DDBJ whole genome shotgun (WGS) entry which is preliminary data.</text>
</comment>
<name>A0A364L844_TALAM</name>
<dbReference type="SUPFAM" id="SSF51197">
    <property type="entry name" value="Clavaminate synthase-like"/>
    <property type="match status" value="1"/>
</dbReference>
<feature type="compositionally biased region" description="Polar residues" evidence="2">
    <location>
        <begin position="19"/>
        <end position="38"/>
    </location>
</feature>
<dbReference type="OrthoDB" id="288590at2759"/>
<comment type="similarity">
    <text evidence="1">Belongs to the iron/ascorbate-dependent oxidoreductase family.</text>
</comment>
<feature type="domain" description="Isopenicillin N synthase-like Fe(2+) 2OG dioxygenase" evidence="3">
    <location>
        <begin position="160"/>
        <end position="248"/>
    </location>
</feature>
<dbReference type="AlphaFoldDB" id="A0A364L844"/>
<dbReference type="InterPro" id="IPR050231">
    <property type="entry name" value="Iron_ascorbate_oxido_reductase"/>
</dbReference>
<accession>A0A364L844</accession>
<protein>
    <recommendedName>
        <fullName evidence="3">Isopenicillin N synthase-like Fe(2+) 2OG dioxygenase domain-containing protein</fullName>
    </recommendedName>
</protein>
<reference evidence="4 5" key="1">
    <citation type="journal article" date="2017" name="Biotechnol. Biofuels">
        <title>Differential beta-glucosidase expression as a function of carbon source availability in Talaromyces amestolkiae: a genomic and proteomic approach.</title>
        <authorList>
            <person name="de Eugenio L.I."/>
            <person name="Mendez-Liter J.A."/>
            <person name="Nieto-Dominguez M."/>
            <person name="Alonso L."/>
            <person name="Gil-Munoz J."/>
            <person name="Barriuso J."/>
            <person name="Prieto A."/>
            <person name="Martinez M.J."/>
        </authorList>
    </citation>
    <scope>NUCLEOTIDE SEQUENCE [LARGE SCALE GENOMIC DNA]</scope>
    <source>
        <strain evidence="4 5">CIB</strain>
    </source>
</reference>
<dbReference type="RefSeq" id="XP_040736503.1">
    <property type="nucleotide sequence ID" value="XM_040880759.1"/>
</dbReference>
<gene>
    <name evidence="4" type="ORF">BHQ10_008000</name>
</gene>
<sequence length="328" mass="35783">MSTIVAPSDSSSQLQESSPTVRRSNVQTSSSTTVATNPNISAPFDAIRRLSDYLREHPEAASALNAHYPKRGILKTGASPNATSDQNVTIDLSLAQAALIPAHLREILSRQGLNEILTFFENVSNNASIGPILYTLSILSGTNMASVHKNHNFSFRLCDYNHSAADPDNLNSCGTHTDFGTFSIVFQDGTPGLEIEDANAPGTWHPVSGTETVVLTGWCALVLSGGRIPVARHRVRCMPGVRRLSAVLYVAPDAEVKLMPLNSTLREGGEKLRPFSRKIMSGEVSVEWFKKVMGKRWRYRVGNEVLDEGHADHASMSQDSEIEKLVWG</sequence>
<feature type="region of interest" description="Disordered" evidence="2">
    <location>
        <begin position="1"/>
        <end position="38"/>
    </location>
</feature>
<dbReference type="EMBL" id="MIKG01000017">
    <property type="protein sequence ID" value="RAO71988.1"/>
    <property type="molecule type" value="Genomic_DNA"/>
</dbReference>